<feature type="binding site" evidence="6">
    <location>
        <position position="414"/>
    </location>
    <ligand>
        <name>S-adenosyl-L-methionine</name>
        <dbReference type="ChEBI" id="CHEBI:59789"/>
    </ligand>
</feature>
<dbReference type="EMBL" id="GBHO01040896">
    <property type="protein sequence ID" value="JAG02708.1"/>
    <property type="molecule type" value="Transcribed_RNA"/>
</dbReference>
<feature type="region of interest" description="Disordered" evidence="8">
    <location>
        <begin position="1"/>
        <end position="36"/>
    </location>
</feature>
<dbReference type="GO" id="GO:0030697">
    <property type="term" value="F:tRNA (uracil(54)-C5)-methyltransferase activity, S-adenosyl methionine-dependent"/>
    <property type="evidence" value="ECO:0007669"/>
    <property type="project" value="UniProtKB-EC"/>
</dbReference>
<evidence type="ECO:0000256" key="2">
    <source>
        <dbReference type="ARBA" id="ARBA00022679"/>
    </source>
</evidence>
<evidence type="ECO:0000256" key="5">
    <source>
        <dbReference type="ARBA" id="ARBA00047278"/>
    </source>
</evidence>
<feature type="compositionally biased region" description="Low complexity" evidence="8">
    <location>
        <begin position="9"/>
        <end position="31"/>
    </location>
</feature>
<evidence type="ECO:0000256" key="1">
    <source>
        <dbReference type="ARBA" id="ARBA00022603"/>
    </source>
</evidence>
<reference evidence="15" key="3">
    <citation type="journal article" date="2016" name="Gigascience">
        <title>De novo construction of an expanded transcriptome assembly for the western tarnished plant bug, Lygus hesperus.</title>
        <authorList>
            <person name="Tassone E.E."/>
            <person name="Geib S.M."/>
            <person name="Hall B."/>
            <person name="Fabrick J.A."/>
            <person name="Brent C.S."/>
            <person name="Hull J.J."/>
        </authorList>
    </citation>
    <scope>NUCLEOTIDE SEQUENCE</scope>
</reference>
<keyword evidence="1 6" id="KW-0489">Methyltransferase</keyword>
<dbReference type="EMBL" id="GBHO01040899">
    <property type="protein sequence ID" value="JAG02705.1"/>
    <property type="molecule type" value="Transcribed_RNA"/>
</dbReference>
<dbReference type="Gene3D" id="2.40.50.1070">
    <property type="match status" value="1"/>
</dbReference>
<dbReference type="GO" id="GO:0006396">
    <property type="term" value="P:RNA processing"/>
    <property type="evidence" value="ECO:0007669"/>
    <property type="project" value="InterPro"/>
</dbReference>
<evidence type="ECO:0000313" key="14">
    <source>
        <dbReference type="EMBL" id="JAG02710.1"/>
    </source>
</evidence>
<evidence type="ECO:0000313" key="9">
    <source>
        <dbReference type="EMBL" id="JAG02704.1"/>
    </source>
</evidence>
<evidence type="ECO:0000313" key="12">
    <source>
        <dbReference type="EMBL" id="JAG02708.1"/>
    </source>
</evidence>
<dbReference type="PANTHER" id="PTHR47548:SF1">
    <property type="entry name" value="S-ADENOSYL-L-METHIONINE-DEPENDENT METHYLTRANSFERASES SUPERFAMILY PROTEIN"/>
    <property type="match status" value="1"/>
</dbReference>
<comment type="catalytic activity">
    <reaction evidence="5">
        <text>uridine(54) in tRNA + S-adenosyl-L-methionine = 5-methyluridine(54) in tRNA + S-adenosyl-L-homocysteine + H(+)</text>
        <dbReference type="Rhea" id="RHEA:42712"/>
        <dbReference type="Rhea" id="RHEA-COMP:10167"/>
        <dbReference type="Rhea" id="RHEA-COMP:10193"/>
        <dbReference type="ChEBI" id="CHEBI:15378"/>
        <dbReference type="ChEBI" id="CHEBI:57856"/>
        <dbReference type="ChEBI" id="CHEBI:59789"/>
        <dbReference type="ChEBI" id="CHEBI:65315"/>
        <dbReference type="ChEBI" id="CHEBI:74447"/>
        <dbReference type="EC" id="2.1.1.35"/>
    </reaction>
    <physiologicalReaction direction="left-to-right" evidence="5">
        <dbReference type="Rhea" id="RHEA:42713"/>
    </physiologicalReaction>
</comment>
<feature type="active site" evidence="7">
    <location>
        <position position="564"/>
    </location>
</feature>
<evidence type="ECO:0000313" key="15">
    <source>
        <dbReference type="EMBL" id="JAQ01245.1"/>
    </source>
</evidence>
<dbReference type="Gene3D" id="3.40.50.150">
    <property type="entry name" value="Vaccinia Virus protein VP39"/>
    <property type="match status" value="1"/>
</dbReference>
<evidence type="ECO:0000256" key="3">
    <source>
        <dbReference type="ARBA" id="ARBA00022691"/>
    </source>
</evidence>
<name>A0A0A9W885_LYGHE</name>
<dbReference type="AlphaFoldDB" id="A0A0A9W885"/>
<sequence>MLSASPAVHSSTRTTSPHSSTAPPHTPTSTTGFHCPVVSQSPVTSALKPAHTSVRGCVENASKSTVSTPPHAPHLRSGEHLPHSAHSGSPGTGCAKTPARTPSADPSLRYIHNPTATPTLRSALNWYRKLERGSDSCPKPPVHLSSTTQWRCHVKIPVRRYVHFDGSESTVMGLFAPNSHTVVPGIESCPTHHAAINQALALVASAISKANILGYCDSDGSGNLRYVCCTCAAAPAPSGFAASLPTLQRDLNPVFDTQVPVGAVQLVLVWNAAGSDAEKPSTFNTPSIPAPLPTHSAGLKYLRKSIPQLHNLTQILLESNTPLWHSIYIHYNNAWSHTNSIYSHDPNAWQLLHGPAALAEFLPTSSHTTSLTRIAPTLYFTPNVFHQSNLTGFTAIVRAVQNALPKPARILELYGGVGTIALHLLPYSKVLVCSDSNPYAAQCFFTSLATLAHTHPQALLNRIVHYCTHDAVHMVQSRQALHTQIISPADTIHPTHLSHLPTLHRIVCNPHGCSHPTKKTKKNTKKFHFNTCIVDPPRKGLDLPVLRALVGAPDTLTHVFYISCGFTSLTKDLAVLCSHTLSNPWRLTHVEFHVLFPGTDHIETLAILQR</sequence>
<dbReference type="EC" id="2.1.1.35" evidence="4"/>
<evidence type="ECO:0000256" key="6">
    <source>
        <dbReference type="PROSITE-ProRule" id="PRU01024"/>
    </source>
</evidence>
<proteinExistence type="inferred from homology"/>
<keyword evidence="2 6" id="KW-0808">Transferase</keyword>
<dbReference type="InterPro" id="IPR030390">
    <property type="entry name" value="MeTrfase_TrmA_AS"/>
</dbReference>
<dbReference type="PROSITE" id="PS51687">
    <property type="entry name" value="SAM_MT_RNA_M5U"/>
    <property type="match status" value="1"/>
</dbReference>
<evidence type="ECO:0000313" key="10">
    <source>
        <dbReference type="EMBL" id="JAG02705.1"/>
    </source>
</evidence>
<feature type="binding site" evidence="6">
    <location>
        <position position="535"/>
    </location>
    <ligand>
        <name>S-adenosyl-L-methionine</name>
        <dbReference type="ChEBI" id="CHEBI:59789"/>
    </ligand>
</feature>
<protein>
    <recommendedName>
        <fullName evidence="4">tRNA (uracil(54)-C(5))-methyltransferase</fullName>
        <ecNumber evidence="4">2.1.1.35</ecNumber>
    </recommendedName>
</protein>
<evidence type="ECO:0000256" key="7">
    <source>
        <dbReference type="PROSITE-ProRule" id="PRU10015"/>
    </source>
</evidence>
<dbReference type="SUPFAM" id="SSF53335">
    <property type="entry name" value="S-adenosyl-L-methionine-dependent methyltransferases"/>
    <property type="match status" value="1"/>
</dbReference>
<keyword evidence="3 6" id="KW-0949">S-adenosyl-L-methionine</keyword>
<gene>
    <name evidence="16" type="primary">pc1998_0</name>
    <name evidence="15" type="synonym">pc1998_4</name>
    <name evidence="12" type="ORF">CM83_20484</name>
    <name evidence="14" type="ORF">CM83_20490</name>
    <name evidence="13" type="ORF">CM83_20496</name>
    <name evidence="10" type="ORF">CM83_20502</name>
    <name evidence="9" type="ORF">CM83_20508</name>
    <name evidence="11" type="ORF">CM83_20514</name>
    <name evidence="16" type="ORF">g.32584</name>
    <name evidence="15" type="ORF">g.32608</name>
</gene>
<reference evidence="12" key="2">
    <citation type="submission" date="2014-07" db="EMBL/GenBank/DDBJ databases">
        <authorList>
            <person name="Hull J."/>
        </authorList>
    </citation>
    <scope>NUCLEOTIDE SEQUENCE</scope>
</reference>
<dbReference type="InterPro" id="IPR010280">
    <property type="entry name" value="U5_MeTrfase_fam"/>
</dbReference>
<dbReference type="GO" id="GO:0032259">
    <property type="term" value="P:methylation"/>
    <property type="evidence" value="ECO:0007669"/>
    <property type="project" value="UniProtKB-KW"/>
</dbReference>
<dbReference type="InterPro" id="IPR029063">
    <property type="entry name" value="SAM-dependent_MTases_sf"/>
</dbReference>
<dbReference type="PROSITE" id="PS01230">
    <property type="entry name" value="TRMA_1"/>
    <property type="match status" value="1"/>
</dbReference>
<reference evidence="12" key="1">
    <citation type="journal article" date="2014" name="PLoS ONE">
        <title>Transcriptome-Based Identification of ABC Transporters in the Western Tarnished Plant Bug Lygus hesperus.</title>
        <authorList>
            <person name="Hull J.J."/>
            <person name="Chaney K."/>
            <person name="Geib S.M."/>
            <person name="Fabrick J.A."/>
            <person name="Brent C.S."/>
            <person name="Walsh D."/>
            <person name="Lavine L.C."/>
        </authorList>
    </citation>
    <scope>NUCLEOTIDE SEQUENCE</scope>
</reference>
<evidence type="ECO:0000313" key="11">
    <source>
        <dbReference type="EMBL" id="JAG02707.1"/>
    </source>
</evidence>
<evidence type="ECO:0000256" key="4">
    <source>
        <dbReference type="ARBA" id="ARBA00033763"/>
    </source>
</evidence>
<dbReference type="EMBL" id="GBHO01040897">
    <property type="protein sequence ID" value="JAG02707.1"/>
    <property type="molecule type" value="Transcribed_RNA"/>
</dbReference>
<comment type="similarity">
    <text evidence="6">Belongs to the class I-like SAM-binding methyltransferase superfamily. RNA M5U methyltransferase family.</text>
</comment>
<feature type="binding site" evidence="6">
    <location>
        <position position="387"/>
    </location>
    <ligand>
        <name>S-adenosyl-L-methionine</name>
        <dbReference type="ChEBI" id="CHEBI:59789"/>
    </ligand>
</feature>
<dbReference type="Pfam" id="PF05958">
    <property type="entry name" value="tRNA_U5-meth_tr"/>
    <property type="match status" value="1"/>
</dbReference>
<dbReference type="EMBL" id="GDHC01017384">
    <property type="protein sequence ID" value="JAQ01245.1"/>
    <property type="molecule type" value="Transcribed_RNA"/>
</dbReference>
<accession>A0A0A9W885</accession>
<dbReference type="EMBL" id="GDHC01002482">
    <property type="protein sequence ID" value="JAQ16147.1"/>
    <property type="molecule type" value="Transcribed_RNA"/>
</dbReference>
<dbReference type="PANTHER" id="PTHR47548">
    <property type="entry name" value="BNAA06G32370D PROTEIN"/>
    <property type="match status" value="1"/>
</dbReference>
<dbReference type="EMBL" id="GBHO01040900">
    <property type="protein sequence ID" value="JAG02704.1"/>
    <property type="molecule type" value="Transcribed_RNA"/>
</dbReference>
<feature type="active site" description="Nucleophile" evidence="6">
    <location>
        <position position="564"/>
    </location>
</feature>
<evidence type="ECO:0000313" key="16">
    <source>
        <dbReference type="EMBL" id="JAQ16147.1"/>
    </source>
</evidence>
<evidence type="ECO:0000313" key="13">
    <source>
        <dbReference type="EMBL" id="JAG02709.1"/>
    </source>
</evidence>
<dbReference type="InterPro" id="IPR053304">
    <property type="entry name" value="RNA_M5U_MTase"/>
</dbReference>
<organism evidence="12">
    <name type="scientific">Lygus hesperus</name>
    <name type="common">Western plant bug</name>
    <dbReference type="NCBI Taxonomy" id="30085"/>
    <lineage>
        <taxon>Eukaryota</taxon>
        <taxon>Metazoa</taxon>
        <taxon>Ecdysozoa</taxon>
        <taxon>Arthropoda</taxon>
        <taxon>Hexapoda</taxon>
        <taxon>Insecta</taxon>
        <taxon>Pterygota</taxon>
        <taxon>Neoptera</taxon>
        <taxon>Paraneoptera</taxon>
        <taxon>Hemiptera</taxon>
        <taxon>Heteroptera</taxon>
        <taxon>Panheteroptera</taxon>
        <taxon>Cimicomorpha</taxon>
        <taxon>Miridae</taxon>
        <taxon>Mirini</taxon>
        <taxon>Lygus</taxon>
    </lineage>
</organism>
<evidence type="ECO:0000256" key="8">
    <source>
        <dbReference type="SAM" id="MobiDB-lite"/>
    </source>
</evidence>
<feature type="region of interest" description="Disordered" evidence="8">
    <location>
        <begin position="59"/>
        <end position="114"/>
    </location>
</feature>
<feature type="binding site" evidence="6">
    <location>
        <position position="435"/>
    </location>
    <ligand>
        <name>S-adenosyl-L-methionine</name>
        <dbReference type="ChEBI" id="CHEBI:59789"/>
    </ligand>
</feature>
<dbReference type="EMBL" id="GBHO01040895">
    <property type="protein sequence ID" value="JAG02709.1"/>
    <property type="molecule type" value="Transcribed_RNA"/>
</dbReference>
<dbReference type="EMBL" id="GBHO01040894">
    <property type="protein sequence ID" value="JAG02710.1"/>
    <property type="molecule type" value="Transcribed_RNA"/>
</dbReference>